<evidence type="ECO:0000313" key="3">
    <source>
        <dbReference type="Proteomes" id="UP000218231"/>
    </source>
</evidence>
<organism evidence="2 3">
    <name type="scientific">Diploscapter pachys</name>
    <dbReference type="NCBI Taxonomy" id="2018661"/>
    <lineage>
        <taxon>Eukaryota</taxon>
        <taxon>Metazoa</taxon>
        <taxon>Ecdysozoa</taxon>
        <taxon>Nematoda</taxon>
        <taxon>Chromadorea</taxon>
        <taxon>Rhabditida</taxon>
        <taxon>Rhabditina</taxon>
        <taxon>Rhabditomorpha</taxon>
        <taxon>Rhabditoidea</taxon>
        <taxon>Rhabditidae</taxon>
        <taxon>Diploscapter</taxon>
    </lineage>
</organism>
<accession>A0A2A2LCM5</accession>
<feature type="region of interest" description="Disordered" evidence="1">
    <location>
        <begin position="75"/>
        <end position="99"/>
    </location>
</feature>
<gene>
    <name evidence="2" type="ORF">WR25_05285</name>
</gene>
<evidence type="ECO:0000313" key="2">
    <source>
        <dbReference type="EMBL" id="PAV83920.1"/>
    </source>
</evidence>
<name>A0A2A2LCM5_9BILA</name>
<evidence type="ECO:0000256" key="1">
    <source>
        <dbReference type="SAM" id="MobiDB-lite"/>
    </source>
</evidence>
<dbReference type="OrthoDB" id="422106at2759"/>
<proteinExistence type="predicted"/>
<dbReference type="STRING" id="2018661.A0A2A2LCM5"/>
<feature type="region of interest" description="Disordered" evidence="1">
    <location>
        <begin position="261"/>
        <end position="334"/>
    </location>
</feature>
<sequence>MVNGPSESIHYRAIYVYSNQNLGGPHKLMKIFAEFRPSEVDSLDETSSLVHFNKRADCAAMILEMTTPMRRIRGRKTAEEGEVVESDEDDEEEGQIKREQGDNVTVVDNIDDITSRREDDYVEINIDRFKVPKGRWRVVTQHVPANMLILVRFPTIHEVDDARSKRKEELEDHFSRKRRIHYDDDGYSYKWQGEKTRPGLNVFNEKGEELDWDYEHDTRFYEDKSNQEEKETITAANVKPIAQTKGIKVRGRGTLKGSYLYGSSSGGEKDDSSTLNADNFEPSAKKRSRMDRVDEEENSDEERWKRNARDPSPTEQPWDRPTGRLANRLTKKDD</sequence>
<protein>
    <recommendedName>
        <fullName evidence="4">Nuclear cap-binding protein subunit 3</fullName>
    </recommendedName>
</protein>
<keyword evidence="3" id="KW-1185">Reference proteome</keyword>
<reference evidence="2 3" key="1">
    <citation type="journal article" date="2017" name="Curr. Biol.">
        <title>Genome architecture and evolution of a unichromosomal asexual nematode.</title>
        <authorList>
            <person name="Fradin H."/>
            <person name="Zegar C."/>
            <person name="Gutwein M."/>
            <person name="Lucas J."/>
            <person name="Kovtun M."/>
            <person name="Corcoran D."/>
            <person name="Baugh L.R."/>
            <person name="Kiontke K."/>
            <person name="Gunsalus K."/>
            <person name="Fitch D.H."/>
            <person name="Piano F."/>
        </authorList>
    </citation>
    <scope>NUCLEOTIDE SEQUENCE [LARGE SCALE GENOMIC DNA]</scope>
    <source>
        <strain evidence="2">PF1309</strain>
    </source>
</reference>
<comment type="caution">
    <text evidence="2">The sequence shown here is derived from an EMBL/GenBank/DDBJ whole genome shotgun (WGS) entry which is preliminary data.</text>
</comment>
<dbReference type="AlphaFoldDB" id="A0A2A2LCM5"/>
<evidence type="ECO:0008006" key="4">
    <source>
        <dbReference type="Google" id="ProtNLM"/>
    </source>
</evidence>
<feature type="compositionally biased region" description="Acidic residues" evidence="1">
    <location>
        <begin position="80"/>
        <end position="93"/>
    </location>
</feature>
<dbReference type="Proteomes" id="UP000218231">
    <property type="component" value="Unassembled WGS sequence"/>
</dbReference>
<dbReference type="EMBL" id="LIAE01006906">
    <property type="protein sequence ID" value="PAV83920.1"/>
    <property type="molecule type" value="Genomic_DNA"/>
</dbReference>